<keyword evidence="7 12" id="KW-0812">Transmembrane</keyword>
<feature type="transmembrane region" description="Helical" evidence="12">
    <location>
        <begin position="142"/>
        <end position="162"/>
    </location>
</feature>
<dbReference type="Pfam" id="PF00367">
    <property type="entry name" value="PTS_EIIB"/>
    <property type="match status" value="1"/>
</dbReference>
<feature type="transmembrane region" description="Helical" evidence="12">
    <location>
        <begin position="370"/>
        <end position="390"/>
    </location>
</feature>
<feature type="transmembrane region" description="Helical" evidence="12">
    <location>
        <begin position="224"/>
        <end position="243"/>
    </location>
</feature>
<dbReference type="Pfam" id="PF02378">
    <property type="entry name" value="PTS_EIIC"/>
    <property type="match status" value="1"/>
</dbReference>
<dbReference type="PROSITE" id="PS51098">
    <property type="entry name" value="PTS_EIIB_TYPE_1"/>
    <property type="match status" value="1"/>
</dbReference>
<comment type="subcellular location">
    <subcellularLocation>
        <location evidence="1">Cell membrane</location>
        <topology evidence="1">Multi-pass membrane protein</topology>
    </subcellularLocation>
</comment>
<dbReference type="InterPro" id="IPR001127">
    <property type="entry name" value="PTS_EIIA_1_perm"/>
</dbReference>
<evidence type="ECO:0000259" key="15">
    <source>
        <dbReference type="PROSITE" id="PS51103"/>
    </source>
</evidence>
<keyword evidence="10 12" id="KW-0472">Membrane</keyword>
<keyword evidence="5" id="KW-0808">Transferase</keyword>
<feature type="transmembrane region" description="Helical" evidence="12">
    <location>
        <begin position="114"/>
        <end position="136"/>
    </location>
</feature>
<feature type="transmembrane region" description="Helical" evidence="12">
    <location>
        <begin position="255"/>
        <end position="276"/>
    </location>
</feature>
<dbReference type="PANTHER" id="PTHR30175:SF1">
    <property type="entry name" value="PTS SYSTEM ARBUTIN-, CELLOBIOSE-, AND SALICIN-SPECIFIC EIIBC COMPONENT-RELATED"/>
    <property type="match status" value="1"/>
</dbReference>
<feature type="domain" description="PTS EIIB type-1" evidence="14">
    <location>
        <begin position="6"/>
        <end position="88"/>
    </location>
</feature>
<feature type="transmembrane region" description="Helical" evidence="12">
    <location>
        <begin position="396"/>
        <end position="421"/>
    </location>
</feature>
<evidence type="ECO:0000256" key="2">
    <source>
        <dbReference type="ARBA" id="ARBA00022448"/>
    </source>
</evidence>
<dbReference type="EMBL" id="JACCEL010000010">
    <property type="protein sequence ID" value="MBG9978224.1"/>
    <property type="molecule type" value="Genomic_DNA"/>
</dbReference>
<evidence type="ECO:0000259" key="13">
    <source>
        <dbReference type="PROSITE" id="PS51093"/>
    </source>
</evidence>
<dbReference type="Pfam" id="PF00358">
    <property type="entry name" value="PTS_EIIA_1"/>
    <property type="match status" value="1"/>
</dbReference>
<organism evidence="16 17">
    <name type="scientific">Ruoffia tabacinasalis</name>
    <dbReference type="NCBI Taxonomy" id="87458"/>
    <lineage>
        <taxon>Bacteria</taxon>
        <taxon>Bacillati</taxon>
        <taxon>Bacillota</taxon>
        <taxon>Bacilli</taxon>
        <taxon>Lactobacillales</taxon>
        <taxon>Aerococcaceae</taxon>
        <taxon>Ruoffia</taxon>
    </lineage>
</organism>
<evidence type="ECO:0000256" key="12">
    <source>
        <dbReference type="SAM" id="Phobius"/>
    </source>
</evidence>
<dbReference type="CDD" id="cd00212">
    <property type="entry name" value="PTS_IIB_glc"/>
    <property type="match status" value="1"/>
</dbReference>
<dbReference type="RefSeq" id="WP_197104333.1">
    <property type="nucleotide sequence ID" value="NZ_JACCEL010000010.1"/>
</dbReference>
<dbReference type="PROSITE" id="PS00371">
    <property type="entry name" value="PTS_EIIA_TYPE_1_HIS"/>
    <property type="match status" value="1"/>
</dbReference>
<evidence type="ECO:0000256" key="5">
    <source>
        <dbReference type="ARBA" id="ARBA00022679"/>
    </source>
</evidence>
<feature type="transmembrane region" description="Helical" evidence="12">
    <location>
        <begin position="442"/>
        <end position="462"/>
    </location>
</feature>
<dbReference type="NCBIfam" id="TIGR01995">
    <property type="entry name" value="PTS-II-ABC-beta"/>
    <property type="match status" value="1"/>
</dbReference>
<evidence type="ECO:0000256" key="10">
    <source>
        <dbReference type="ARBA" id="ARBA00023136"/>
    </source>
</evidence>
<dbReference type="InterPro" id="IPR050558">
    <property type="entry name" value="PTS_Sugar-Specific_Components"/>
</dbReference>
<evidence type="ECO:0000313" key="17">
    <source>
        <dbReference type="Proteomes" id="UP000823401"/>
    </source>
</evidence>
<keyword evidence="6" id="KW-0598">Phosphotransferase system</keyword>
<dbReference type="Gene3D" id="2.70.70.10">
    <property type="entry name" value="Glucose Permease (Domain IIA)"/>
    <property type="match status" value="1"/>
</dbReference>
<dbReference type="InterPro" id="IPR011055">
    <property type="entry name" value="Dup_hybrid_motif"/>
</dbReference>
<evidence type="ECO:0000256" key="11">
    <source>
        <dbReference type="PROSITE-ProRule" id="PRU00421"/>
    </source>
</evidence>
<dbReference type="PROSITE" id="PS51093">
    <property type="entry name" value="PTS_EIIA_TYPE_1"/>
    <property type="match status" value="1"/>
</dbReference>
<evidence type="ECO:0000256" key="4">
    <source>
        <dbReference type="ARBA" id="ARBA00022597"/>
    </source>
</evidence>
<reference evidence="16 17" key="1">
    <citation type="submission" date="2020-07" db="EMBL/GenBank/DDBJ databases">
        <title>Facklamia lactis sp. nov., isolated from raw milk.</title>
        <authorList>
            <person name="Doll E.V."/>
            <person name="Huptas C."/>
            <person name="Staib L."/>
            <person name="Wenning M."/>
            <person name="Scherer S."/>
        </authorList>
    </citation>
    <scope>NUCLEOTIDE SEQUENCE [LARGE SCALE GENOMIC DNA]</scope>
    <source>
        <strain evidence="16 17">DSM 104272</strain>
    </source>
</reference>
<keyword evidence="17" id="KW-1185">Reference proteome</keyword>
<feature type="domain" description="PTS EIIA type-1" evidence="13">
    <location>
        <begin position="523"/>
        <end position="627"/>
    </location>
</feature>
<dbReference type="Proteomes" id="UP000823401">
    <property type="component" value="Unassembled WGS sequence"/>
</dbReference>
<evidence type="ECO:0000313" key="16">
    <source>
        <dbReference type="EMBL" id="MBG9978224.1"/>
    </source>
</evidence>
<comment type="caution">
    <text evidence="16">The sequence shown here is derived from an EMBL/GenBank/DDBJ whole genome shotgun (WGS) entry which is preliminary data.</text>
</comment>
<dbReference type="InterPro" id="IPR036878">
    <property type="entry name" value="Glu_permease_IIB"/>
</dbReference>
<keyword evidence="2" id="KW-0813">Transport</keyword>
<name>A0ABS0LLA9_9LACT</name>
<dbReference type="PANTHER" id="PTHR30175">
    <property type="entry name" value="PHOSPHOTRANSFERASE SYSTEM TRANSPORT PROTEIN"/>
    <property type="match status" value="1"/>
</dbReference>
<keyword evidence="3" id="KW-1003">Cell membrane</keyword>
<dbReference type="CDD" id="cd00210">
    <property type="entry name" value="PTS_IIA_glc"/>
    <property type="match status" value="1"/>
</dbReference>
<dbReference type="InterPro" id="IPR003352">
    <property type="entry name" value="PTS_EIIC"/>
</dbReference>
<accession>A0ABS0LLA9</accession>
<feature type="transmembrane region" description="Helical" evidence="12">
    <location>
        <begin position="338"/>
        <end position="358"/>
    </location>
</feature>
<dbReference type="SUPFAM" id="SSF55604">
    <property type="entry name" value="Glucose permease domain IIB"/>
    <property type="match status" value="1"/>
</dbReference>
<feature type="domain" description="PTS EIIC type-1" evidence="15">
    <location>
        <begin position="105"/>
        <end position="475"/>
    </location>
</feature>
<evidence type="ECO:0000256" key="1">
    <source>
        <dbReference type="ARBA" id="ARBA00004651"/>
    </source>
</evidence>
<dbReference type="InterPro" id="IPR011297">
    <property type="entry name" value="PTS_IIABC_b_glu"/>
</dbReference>
<protein>
    <submittedName>
        <fullName evidence="16">PTS glucose transporter subunit IIA</fullName>
    </submittedName>
</protein>
<evidence type="ECO:0000256" key="3">
    <source>
        <dbReference type="ARBA" id="ARBA00022475"/>
    </source>
</evidence>
<evidence type="ECO:0000259" key="14">
    <source>
        <dbReference type="PROSITE" id="PS51098"/>
    </source>
</evidence>
<feature type="active site" description="Phosphocysteine intermediate; for EIIB activity" evidence="11">
    <location>
        <position position="28"/>
    </location>
</feature>
<evidence type="ECO:0000256" key="8">
    <source>
        <dbReference type="ARBA" id="ARBA00022777"/>
    </source>
</evidence>
<gene>
    <name evidence="16" type="ORF">HYQ42_05425</name>
</gene>
<evidence type="ECO:0000256" key="6">
    <source>
        <dbReference type="ARBA" id="ARBA00022683"/>
    </source>
</evidence>
<feature type="transmembrane region" description="Helical" evidence="12">
    <location>
        <begin position="174"/>
        <end position="192"/>
    </location>
</feature>
<dbReference type="NCBIfam" id="TIGR00830">
    <property type="entry name" value="PTBA"/>
    <property type="match status" value="1"/>
</dbReference>
<dbReference type="InterPro" id="IPR013013">
    <property type="entry name" value="PTS_EIIC_1"/>
</dbReference>
<keyword evidence="4 16" id="KW-0762">Sugar transport</keyword>
<evidence type="ECO:0000256" key="9">
    <source>
        <dbReference type="ARBA" id="ARBA00022989"/>
    </source>
</evidence>
<evidence type="ECO:0000256" key="7">
    <source>
        <dbReference type="ARBA" id="ARBA00022692"/>
    </source>
</evidence>
<sequence>MAKNYDELAKDIIAHIGGEENVRDLRHCITRLRFRLKDESKADTEYLKKRDGVVTVVQSGGQYQVVIGNHVPDVYNAVINNSGIGGEASTEDDGPKGNLFDQFIDLMSGLFQPFLGPMSAAGILKGVVANLGALGMTEANGAYALLNAAGDGFFQFLPFMIALTAAKRFKMNQFTAMAVIGAMLYPTLTNLAELPVLYTLFEGTVIESQITSTFFGIPIILPPGGYYSTVIPAIFAIFIASRFEKWFAKRLPDTIKTFFTPFFTLLLSVPLSMLVFGPVATWLSDLICAAFIALNGFSPILFGVVLGGAWQILVLFGLHWGLVPIMILQVAQSGMSNIGAVINAVSFAQMGVMIAIYFKTKEAKVKQLSVPAIISAAFGVTEPAIYGFSLPMRTPFIISCIGGAIQGAFIGITGTMMYNMAGLGVFTIPAYIDPSGVDTRSLWMYLMNIAVATLAGFVLTMFTKVPKLYEDEVEVATTNGAAYSDTSNASLIDETSTDDGLAAQEIIASPISGQAMPLSEAPDEVFASGAMGKGIAIEPTEGVVYAPVNATVTTIFPTGHAIGLTTENGAEILIHIGLDTVNLDGKGFEKLVENNQQVEAGQELVRFDIDLIKEAGYETVTPIVVTNTGNYSDVLVTNDSEIQQGDYLFTTVK</sequence>
<keyword evidence="8" id="KW-0418">Kinase</keyword>
<dbReference type="Gene3D" id="3.30.1360.60">
    <property type="entry name" value="Glucose permease domain IIB"/>
    <property type="match status" value="1"/>
</dbReference>
<dbReference type="SUPFAM" id="SSF51261">
    <property type="entry name" value="Duplicated hybrid motif"/>
    <property type="match status" value="1"/>
</dbReference>
<dbReference type="InterPro" id="IPR018113">
    <property type="entry name" value="PTrfase_EIIB_Cys"/>
</dbReference>
<keyword evidence="9 12" id="KW-1133">Transmembrane helix</keyword>
<dbReference type="PROSITE" id="PS51103">
    <property type="entry name" value="PTS_EIIC_TYPE_1"/>
    <property type="match status" value="1"/>
</dbReference>
<dbReference type="PROSITE" id="PS01035">
    <property type="entry name" value="PTS_EIIB_TYPE_1_CYS"/>
    <property type="match status" value="1"/>
</dbReference>
<dbReference type="InterPro" id="IPR001996">
    <property type="entry name" value="PTS_IIB_1"/>
</dbReference>
<proteinExistence type="predicted"/>